<organism evidence="8 9">
    <name type="scientific">Ramularia collo-cygni</name>
    <dbReference type="NCBI Taxonomy" id="112498"/>
    <lineage>
        <taxon>Eukaryota</taxon>
        <taxon>Fungi</taxon>
        <taxon>Dikarya</taxon>
        <taxon>Ascomycota</taxon>
        <taxon>Pezizomycotina</taxon>
        <taxon>Dothideomycetes</taxon>
        <taxon>Dothideomycetidae</taxon>
        <taxon>Mycosphaerellales</taxon>
        <taxon>Mycosphaerellaceae</taxon>
        <taxon>Ramularia</taxon>
    </lineage>
</organism>
<gene>
    <name evidence="8" type="ORF">RCC_02564</name>
</gene>
<evidence type="ECO:0000313" key="9">
    <source>
        <dbReference type="Proteomes" id="UP000225277"/>
    </source>
</evidence>
<reference evidence="8 9" key="1">
    <citation type="submission" date="2016-03" db="EMBL/GenBank/DDBJ databases">
        <authorList>
            <person name="Ploux O."/>
        </authorList>
    </citation>
    <scope>NUCLEOTIDE SEQUENCE [LARGE SCALE GENOMIC DNA]</scope>
    <source>
        <strain evidence="8 9">URUG2</strain>
    </source>
</reference>
<dbReference type="Gene3D" id="1.20.1250.20">
    <property type="entry name" value="MFS general substrate transporter like domains"/>
    <property type="match status" value="2"/>
</dbReference>
<dbReference type="OrthoDB" id="4160219at2759"/>
<feature type="transmembrane region" description="Helical" evidence="6">
    <location>
        <begin position="68"/>
        <end position="88"/>
    </location>
</feature>
<dbReference type="AlphaFoldDB" id="A0A2D3V5H1"/>
<feature type="transmembrane region" description="Helical" evidence="6">
    <location>
        <begin position="330"/>
        <end position="357"/>
    </location>
</feature>
<dbReference type="Pfam" id="PF07690">
    <property type="entry name" value="MFS_1"/>
    <property type="match status" value="1"/>
</dbReference>
<dbReference type="GO" id="GO:0015174">
    <property type="term" value="F:basic amino acid transmembrane transporter activity"/>
    <property type="evidence" value="ECO:0007669"/>
    <property type="project" value="TreeGrafter"/>
</dbReference>
<feature type="transmembrane region" description="Helical" evidence="6">
    <location>
        <begin position="160"/>
        <end position="183"/>
    </location>
</feature>
<evidence type="ECO:0000256" key="4">
    <source>
        <dbReference type="ARBA" id="ARBA00023136"/>
    </source>
</evidence>
<evidence type="ECO:0000256" key="1">
    <source>
        <dbReference type="ARBA" id="ARBA00004141"/>
    </source>
</evidence>
<feature type="transmembrane region" description="Helical" evidence="6">
    <location>
        <begin position="537"/>
        <end position="558"/>
    </location>
</feature>
<name>A0A2D3V5H1_9PEZI</name>
<feature type="transmembrane region" description="Helical" evidence="6">
    <location>
        <begin position="292"/>
        <end position="309"/>
    </location>
</feature>
<feature type="transmembrane region" description="Helical" evidence="6">
    <location>
        <begin position="269"/>
        <end position="286"/>
    </location>
</feature>
<dbReference type="InterPro" id="IPR011701">
    <property type="entry name" value="MFS"/>
</dbReference>
<feature type="compositionally biased region" description="Polar residues" evidence="5">
    <location>
        <begin position="35"/>
        <end position="50"/>
    </location>
</feature>
<feature type="transmembrane region" description="Helical" evidence="6">
    <location>
        <begin position="225"/>
        <end position="248"/>
    </location>
</feature>
<evidence type="ECO:0000313" key="8">
    <source>
        <dbReference type="EMBL" id="CZT16729.1"/>
    </source>
</evidence>
<accession>A0A2D3V5H1</accession>
<evidence type="ECO:0000256" key="3">
    <source>
        <dbReference type="ARBA" id="ARBA00022989"/>
    </source>
</evidence>
<dbReference type="RefSeq" id="XP_023623622.1">
    <property type="nucleotide sequence ID" value="XM_023767854.1"/>
</dbReference>
<dbReference type="PANTHER" id="PTHR23501">
    <property type="entry name" value="MAJOR FACILITATOR SUPERFAMILY"/>
    <property type="match status" value="1"/>
</dbReference>
<protein>
    <submittedName>
        <fullName evidence="8">Related to MFS multidrug transporter</fullName>
    </submittedName>
</protein>
<feature type="transmembrane region" description="Helical" evidence="6">
    <location>
        <begin position="369"/>
        <end position="388"/>
    </location>
</feature>
<dbReference type="SUPFAM" id="SSF103473">
    <property type="entry name" value="MFS general substrate transporter"/>
    <property type="match status" value="1"/>
</dbReference>
<keyword evidence="3 6" id="KW-1133">Transmembrane helix</keyword>
<keyword evidence="9" id="KW-1185">Reference proteome</keyword>
<dbReference type="GO" id="GO:0000329">
    <property type="term" value="C:fungal-type vacuole membrane"/>
    <property type="evidence" value="ECO:0007669"/>
    <property type="project" value="TreeGrafter"/>
</dbReference>
<feature type="transmembrane region" description="Helical" evidence="6">
    <location>
        <begin position="108"/>
        <end position="124"/>
    </location>
</feature>
<evidence type="ECO:0000259" key="7">
    <source>
        <dbReference type="PROSITE" id="PS50850"/>
    </source>
</evidence>
<evidence type="ECO:0000256" key="2">
    <source>
        <dbReference type="ARBA" id="ARBA00022692"/>
    </source>
</evidence>
<feature type="region of interest" description="Disordered" evidence="5">
    <location>
        <begin position="35"/>
        <end position="55"/>
    </location>
</feature>
<dbReference type="GeneID" id="35597779"/>
<feature type="transmembrane region" description="Helical" evidence="6">
    <location>
        <begin position="395"/>
        <end position="417"/>
    </location>
</feature>
<evidence type="ECO:0000256" key="5">
    <source>
        <dbReference type="SAM" id="MobiDB-lite"/>
    </source>
</evidence>
<keyword evidence="4 6" id="KW-0472">Membrane</keyword>
<feature type="domain" description="Major facilitator superfamily (MFS) profile" evidence="7">
    <location>
        <begin position="71"/>
        <end position="561"/>
    </location>
</feature>
<dbReference type="InterPro" id="IPR036259">
    <property type="entry name" value="MFS_trans_sf"/>
</dbReference>
<evidence type="ECO:0000256" key="6">
    <source>
        <dbReference type="SAM" id="Phobius"/>
    </source>
</evidence>
<keyword evidence="2 6" id="KW-0812">Transmembrane</keyword>
<sequence length="578" mass="61167">MSGPLSPPHHHSDERHVTETSALLSPDLGVAIPGTESNGGYQSTASNPTETSDDGHIAANQSLSRTRAISAAFFLGCLIFLQAVNISLLTTTQSVIANDLDAFEKTSWFTSAYLIPMSALGPLMGKLSSVFSPRHCILVSAVIMAIGSLLSAFARTFEAFIVGRAVAGVGASGVFTVSIIIVLELTGAQRRGLGIGLLNSGYTIGVAIGAFAAGALLPITGWRSLFWMQSPLALVAGSALYFTIPASFTSSSTVSSSKSTWHRLRCLDYLGALTLTTTLVLLLYALSAPKKIPILPLLLALLTAATFILNEVYLASDPVIPISLLRSRGLLLSCLGTVGFMMSRWSVLFFTPTYAIAIKQWAPSSAGGLLIPTNLGFAVGGLLIGWVHIRRQGSFYLPTLITYALFPITLLLLALLTRGDSSTVLFIAVLFLSGLVTGAALNYGMAHVLHLTPKETHYVATALLATFRGFAGSFGSAIGGGLFTRTLNDRLTTHFAERGITNDALVRKLLGSPALVASLSGKEREIAVTSYEESLKVLWLAMAGVAVLMVFVQAGTGWKGHRQDKTLTTVESDVLPSE</sequence>
<feature type="transmembrane region" description="Helical" evidence="6">
    <location>
        <begin position="423"/>
        <end position="446"/>
    </location>
</feature>
<dbReference type="InterPro" id="IPR020846">
    <property type="entry name" value="MFS_dom"/>
</dbReference>
<feature type="transmembrane region" description="Helical" evidence="6">
    <location>
        <begin position="136"/>
        <end position="154"/>
    </location>
</feature>
<dbReference type="Proteomes" id="UP000225277">
    <property type="component" value="Unassembled WGS sequence"/>
</dbReference>
<feature type="transmembrane region" description="Helical" evidence="6">
    <location>
        <begin position="195"/>
        <end position="219"/>
    </location>
</feature>
<dbReference type="PROSITE" id="PS50850">
    <property type="entry name" value="MFS"/>
    <property type="match status" value="1"/>
</dbReference>
<dbReference type="PANTHER" id="PTHR23501:SF6">
    <property type="entry name" value="MULTIDRUG TRANSPORTER, PUTATIVE (AFU_ORTHOLOGUE AFUA_3G14560)-RELATED"/>
    <property type="match status" value="1"/>
</dbReference>
<dbReference type="EMBL" id="FJUY01000003">
    <property type="protein sequence ID" value="CZT16729.1"/>
    <property type="molecule type" value="Genomic_DNA"/>
</dbReference>
<feature type="transmembrane region" description="Helical" evidence="6">
    <location>
        <begin position="458"/>
        <end position="483"/>
    </location>
</feature>
<comment type="subcellular location">
    <subcellularLocation>
        <location evidence="1">Membrane</location>
        <topology evidence="1">Multi-pass membrane protein</topology>
    </subcellularLocation>
</comment>
<proteinExistence type="predicted"/>